<dbReference type="PANTHER" id="PTHR12829:SF4">
    <property type="entry name" value="N(6)-ADENINE-SPECIFIC METHYLTRANSFERASE METTL4"/>
    <property type="match status" value="1"/>
</dbReference>
<dbReference type="Pfam" id="PF05063">
    <property type="entry name" value="MT-A70"/>
    <property type="match status" value="1"/>
</dbReference>
<evidence type="ECO:0008006" key="5">
    <source>
        <dbReference type="Google" id="ProtNLM"/>
    </source>
</evidence>
<gene>
    <name evidence="3" type="ORF">XA68_13685</name>
</gene>
<proteinExistence type="inferred from homology"/>
<evidence type="ECO:0000256" key="2">
    <source>
        <dbReference type="SAM" id="MobiDB-lite"/>
    </source>
</evidence>
<reference evidence="3 4" key="2">
    <citation type="journal article" date="2017" name="Sci. Rep.">
        <title>Ant-infecting Ophiocordyceps genomes reveal a high diversity of potential behavioral manipulation genes and a possible major role for enterotoxins.</title>
        <authorList>
            <person name="de Bekker C."/>
            <person name="Ohm R.A."/>
            <person name="Evans H.C."/>
            <person name="Brachmann A."/>
            <person name="Hughes D.P."/>
        </authorList>
    </citation>
    <scope>NUCLEOTIDE SEQUENCE [LARGE SCALE GENOMIC DNA]</scope>
    <source>
        <strain evidence="3 4">SC16a</strain>
    </source>
</reference>
<comment type="caution">
    <text evidence="3">The sequence shown here is derived from an EMBL/GenBank/DDBJ whole genome shotgun (WGS) entry which is preliminary data.</text>
</comment>
<dbReference type="InterPro" id="IPR007757">
    <property type="entry name" value="MT-A70-like"/>
</dbReference>
<dbReference type="GO" id="GO:0008168">
    <property type="term" value="F:methyltransferase activity"/>
    <property type="evidence" value="ECO:0007669"/>
    <property type="project" value="InterPro"/>
</dbReference>
<dbReference type="PANTHER" id="PTHR12829">
    <property type="entry name" value="N6-ADENOSINE-METHYLTRANSFERASE"/>
    <property type="match status" value="1"/>
</dbReference>
<feature type="compositionally biased region" description="Basic residues" evidence="2">
    <location>
        <begin position="46"/>
        <end position="55"/>
    </location>
</feature>
<sequence>MKPTFAEPLPTVASGSSLVYPPTLCAGLPRGPSWNLTTTDFDHSFPQRRRLPVRRLRSDPPPPAPLPTPEPHGALPSVSAAVLVADLMTAAAAQRALLLLAAEYAGPFHLERSSSAASSVDSGPDSDDLIVPAGAEYVCGPLEETKEALLHTAPPFDLIVLDPPWPNRSVRRRQRHQDRYATPRTLSAVRQLLLQVPVAARLAPDGLVAVWVTNKPAAYCLLTSPTGVFAAWGLELAAEWTWLKIAASGEPLYDLDSTWRKPWERLLIAKPRRGCVPRSLTAKVIVAAPDVHSRKPSLRTLFREVLERDYIGLEVFARNLTAGWWSWGDEVVKFQQPHCWLPVSQRD</sequence>
<dbReference type="GO" id="GO:0032259">
    <property type="term" value="P:methylation"/>
    <property type="evidence" value="ECO:0007669"/>
    <property type="project" value="InterPro"/>
</dbReference>
<comment type="similarity">
    <text evidence="1">Belongs to the MT-A70-like family.</text>
</comment>
<evidence type="ECO:0000313" key="4">
    <source>
        <dbReference type="Proteomes" id="UP000037136"/>
    </source>
</evidence>
<feature type="region of interest" description="Disordered" evidence="2">
    <location>
        <begin position="38"/>
        <end position="73"/>
    </location>
</feature>
<dbReference type="GO" id="GO:0003676">
    <property type="term" value="F:nucleic acid binding"/>
    <property type="evidence" value="ECO:0007669"/>
    <property type="project" value="InterPro"/>
</dbReference>
<dbReference type="Proteomes" id="UP000037136">
    <property type="component" value="Unassembled WGS sequence"/>
</dbReference>
<evidence type="ECO:0000313" key="3">
    <source>
        <dbReference type="EMBL" id="PFH58433.1"/>
    </source>
</evidence>
<dbReference type="OrthoDB" id="61116at2759"/>
<name>A0A2A9PC20_OPHUN</name>
<dbReference type="EMBL" id="LAZP02000292">
    <property type="protein sequence ID" value="PFH58433.1"/>
    <property type="molecule type" value="Genomic_DNA"/>
</dbReference>
<dbReference type="SUPFAM" id="SSF53335">
    <property type="entry name" value="S-adenosyl-L-methionine-dependent methyltransferases"/>
    <property type="match status" value="1"/>
</dbReference>
<evidence type="ECO:0000256" key="1">
    <source>
        <dbReference type="PROSITE-ProRule" id="PRU00489"/>
    </source>
</evidence>
<keyword evidence="4" id="KW-1185">Reference proteome</keyword>
<dbReference type="InterPro" id="IPR002052">
    <property type="entry name" value="DNA_methylase_N6_adenine_CS"/>
</dbReference>
<dbReference type="GO" id="GO:0005634">
    <property type="term" value="C:nucleus"/>
    <property type="evidence" value="ECO:0007669"/>
    <property type="project" value="TreeGrafter"/>
</dbReference>
<dbReference type="STRING" id="268505.A0A2A9PC20"/>
<dbReference type="PROSITE" id="PS51143">
    <property type="entry name" value="MT_A70"/>
    <property type="match status" value="1"/>
</dbReference>
<feature type="compositionally biased region" description="Pro residues" evidence="2">
    <location>
        <begin position="59"/>
        <end position="70"/>
    </location>
</feature>
<organism evidence="3 4">
    <name type="scientific">Ophiocordyceps unilateralis</name>
    <name type="common">Zombie-ant fungus</name>
    <name type="synonym">Torrubia unilateralis</name>
    <dbReference type="NCBI Taxonomy" id="268505"/>
    <lineage>
        <taxon>Eukaryota</taxon>
        <taxon>Fungi</taxon>
        <taxon>Dikarya</taxon>
        <taxon>Ascomycota</taxon>
        <taxon>Pezizomycotina</taxon>
        <taxon>Sordariomycetes</taxon>
        <taxon>Hypocreomycetidae</taxon>
        <taxon>Hypocreales</taxon>
        <taxon>Ophiocordycipitaceae</taxon>
        <taxon>Ophiocordyceps</taxon>
    </lineage>
</organism>
<dbReference type="InterPro" id="IPR029063">
    <property type="entry name" value="SAM-dependent_MTases_sf"/>
</dbReference>
<reference evidence="3 4" key="1">
    <citation type="journal article" date="2015" name="BMC Genomics">
        <title>Gene expression during zombie ant biting behavior reflects the complexity underlying fungal parasitic behavioral manipulation.</title>
        <authorList>
            <person name="de Bekker C."/>
            <person name="Ohm R.A."/>
            <person name="Loreto R.G."/>
            <person name="Sebastian A."/>
            <person name="Albert I."/>
            <person name="Merrow M."/>
            <person name="Brachmann A."/>
            <person name="Hughes D.P."/>
        </authorList>
    </citation>
    <scope>NUCLEOTIDE SEQUENCE [LARGE SCALE GENOMIC DNA]</scope>
    <source>
        <strain evidence="3 4">SC16a</strain>
    </source>
</reference>
<dbReference type="PROSITE" id="PS00092">
    <property type="entry name" value="N6_MTASE"/>
    <property type="match status" value="1"/>
</dbReference>
<protein>
    <recommendedName>
        <fullName evidence="5">MT-A70 family</fullName>
    </recommendedName>
</protein>
<dbReference type="AlphaFoldDB" id="A0A2A9PC20"/>
<accession>A0A2A9PC20</accession>